<dbReference type="Pfam" id="PF07729">
    <property type="entry name" value="FCD"/>
    <property type="match status" value="1"/>
</dbReference>
<dbReference type="RefSeq" id="WP_143314934.1">
    <property type="nucleotide sequence ID" value="NZ_JACSRA010000004.1"/>
</dbReference>
<dbReference type="SUPFAM" id="SSF46785">
    <property type="entry name" value="Winged helix' DNA-binding domain"/>
    <property type="match status" value="1"/>
</dbReference>
<evidence type="ECO:0000256" key="1">
    <source>
        <dbReference type="ARBA" id="ARBA00023015"/>
    </source>
</evidence>
<dbReference type="InterPro" id="IPR000524">
    <property type="entry name" value="Tscrpt_reg_HTH_GntR"/>
</dbReference>
<evidence type="ECO:0000259" key="4">
    <source>
        <dbReference type="PROSITE" id="PS50949"/>
    </source>
</evidence>
<accession>A0ABR8PQN2</accession>
<protein>
    <submittedName>
        <fullName evidence="5">GntR family transcriptional regulator</fullName>
    </submittedName>
</protein>
<dbReference type="Pfam" id="PF00392">
    <property type="entry name" value="GntR"/>
    <property type="match status" value="1"/>
</dbReference>
<dbReference type="InterPro" id="IPR036390">
    <property type="entry name" value="WH_DNA-bd_sf"/>
</dbReference>
<feature type="domain" description="HTH gntR-type" evidence="4">
    <location>
        <begin position="11"/>
        <end position="78"/>
    </location>
</feature>
<keyword evidence="2" id="KW-0238">DNA-binding</keyword>
<dbReference type="SMART" id="SM00895">
    <property type="entry name" value="FCD"/>
    <property type="match status" value="1"/>
</dbReference>
<dbReference type="Gene3D" id="1.10.10.10">
    <property type="entry name" value="Winged helix-like DNA-binding domain superfamily/Winged helix DNA-binding domain"/>
    <property type="match status" value="1"/>
</dbReference>
<dbReference type="PANTHER" id="PTHR43537:SF24">
    <property type="entry name" value="GLUCONATE OPERON TRANSCRIPTIONAL REPRESSOR"/>
    <property type="match status" value="1"/>
</dbReference>
<proteinExistence type="predicted"/>
<dbReference type="Gene3D" id="1.20.120.530">
    <property type="entry name" value="GntR ligand-binding domain-like"/>
    <property type="match status" value="1"/>
</dbReference>
<keyword evidence="6" id="KW-1185">Reference proteome</keyword>
<name>A0ABR8PQN2_9CLOT</name>
<sequence length="217" mass="25248">MGRLEVIKKNQTLSDKAYEVIKEAIISNKLKPGEVLGEEKLAYQLKISRTPIKAALLRLVYEEIAEVNESKNVVVSDITKQDIDNITIVRKSLEPLAVLLLANNLKNREIKILREILKEQSKMVYEKNNKDYIELDYEFHIKIAEFSKNSFLIDMVKKANLITKRFLILSGTVSNYNRIANDEHLKIIEYLENKKYTLASEAMREHLDNVNMRMLKH</sequence>
<evidence type="ECO:0000313" key="5">
    <source>
        <dbReference type="EMBL" id="MBD7910484.1"/>
    </source>
</evidence>
<keyword evidence="3" id="KW-0804">Transcription</keyword>
<comment type="caution">
    <text evidence="5">The sequence shown here is derived from an EMBL/GenBank/DDBJ whole genome shotgun (WGS) entry which is preliminary data.</text>
</comment>
<dbReference type="PROSITE" id="PS50949">
    <property type="entry name" value="HTH_GNTR"/>
    <property type="match status" value="1"/>
</dbReference>
<dbReference type="PANTHER" id="PTHR43537">
    <property type="entry name" value="TRANSCRIPTIONAL REGULATOR, GNTR FAMILY"/>
    <property type="match status" value="1"/>
</dbReference>
<dbReference type="SUPFAM" id="SSF48008">
    <property type="entry name" value="GntR ligand-binding domain-like"/>
    <property type="match status" value="1"/>
</dbReference>
<gene>
    <name evidence="5" type="ORF">H9661_03835</name>
</gene>
<reference evidence="5 6" key="1">
    <citation type="submission" date="2020-08" db="EMBL/GenBank/DDBJ databases">
        <title>A Genomic Blueprint of the Chicken Gut Microbiome.</title>
        <authorList>
            <person name="Gilroy R."/>
            <person name="Ravi A."/>
            <person name="Getino M."/>
            <person name="Pursley I."/>
            <person name="Horton D.L."/>
            <person name="Alikhan N.-F."/>
            <person name="Baker D."/>
            <person name="Gharbi K."/>
            <person name="Hall N."/>
            <person name="Watson M."/>
            <person name="Adriaenssens E.M."/>
            <person name="Foster-Nyarko E."/>
            <person name="Jarju S."/>
            <person name="Secka A."/>
            <person name="Antonio M."/>
            <person name="Oren A."/>
            <person name="Chaudhuri R."/>
            <person name="La Ragione R.M."/>
            <person name="Hildebrand F."/>
            <person name="Pallen M.J."/>
        </authorList>
    </citation>
    <scope>NUCLEOTIDE SEQUENCE [LARGE SCALE GENOMIC DNA]</scope>
    <source>
        <strain evidence="5 6">Sa3CVN1</strain>
    </source>
</reference>
<dbReference type="SMART" id="SM00345">
    <property type="entry name" value="HTH_GNTR"/>
    <property type="match status" value="1"/>
</dbReference>
<keyword evidence="1" id="KW-0805">Transcription regulation</keyword>
<evidence type="ECO:0000313" key="6">
    <source>
        <dbReference type="Proteomes" id="UP000627781"/>
    </source>
</evidence>
<dbReference type="InterPro" id="IPR011711">
    <property type="entry name" value="GntR_C"/>
</dbReference>
<evidence type="ECO:0000256" key="2">
    <source>
        <dbReference type="ARBA" id="ARBA00023125"/>
    </source>
</evidence>
<dbReference type="InterPro" id="IPR008920">
    <property type="entry name" value="TF_FadR/GntR_C"/>
</dbReference>
<dbReference type="Proteomes" id="UP000627781">
    <property type="component" value="Unassembled WGS sequence"/>
</dbReference>
<dbReference type="EMBL" id="JACSRA010000004">
    <property type="protein sequence ID" value="MBD7910484.1"/>
    <property type="molecule type" value="Genomic_DNA"/>
</dbReference>
<evidence type="ECO:0000256" key="3">
    <source>
        <dbReference type="ARBA" id="ARBA00023163"/>
    </source>
</evidence>
<dbReference type="InterPro" id="IPR036388">
    <property type="entry name" value="WH-like_DNA-bd_sf"/>
</dbReference>
<organism evidence="5 6">
    <name type="scientific">Clostridium cibarium</name>
    <dbReference type="NCBI Taxonomy" id="2762247"/>
    <lineage>
        <taxon>Bacteria</taxon>
        <taxon>Bacillati</taxon>
        <taxon>Bacillota</taxon>
        <taxon>Clostridia</taxon>
        <taxon>Eubacteriales</taxon>
        <taxon>Clostridiaceae</taxon>
        <taxon>Clostridium</taxon>
    </lineage>
</organism>